<dbReference type="InterPro" id="IPR016161">
    <property type="entry name" value="Ald_DH/histidinol_DH"/>
</dbReference>
<comment type="caution">
    <text evidence="3">The sequence shown here is derived from an EMBL/GenBank/DDBJ whole genome shotgun (WGS) entry which is preliminary data.</text>
</comment>
<dbReference type="EMBL" id="JAEUBG010004682">
    <property type="protein sequence ID" value="KAH3680700.1"/>
    <property type="molecule type" value="Genomic_DNA"/>
</dbReference>
<dbReference type="Gene3D" id="3.40.309.10">
    <property type="entry name" value="Aldehyde Dehydrogenase, Chain A, domain 2"/>
    <property type="match status" value="1"/>
</dbReference>
<organism evidence="3 4">
    <name type="scientific">Wickerhamomyces pijperi</name>
    <name type="common">Yeast</name>
    <name type="synonym">Pichia pijperi</name>
    <dbReference type="NCBI Taxonomy" id="599730"/>
    <lineage>
        <taxon>Eukaryota</taxon>
        <taxon>Fungi</taxon>
        <taxon>Dikarya</taxon>
        <taxon>Ascomycota</taxon>
        <taxon>Saccharomycotina</taxon>
        <taxon>Saccharomycetes</taxon>
        <taxon>Phaffomycetales</taxon>
        <taxon>Wickerhamomycetaceae</taxon>
        <taxon>Wickerhamomyces</taxon>
    </lineage>
</organism>
<reference evidence="3" key="1">
    <citation type="journal article" date="2021" name="Open Biol.">
        <title>Shared evolutionary footprints suggest mitochondrial oxidative damage underlies multiple complex I losses in fungi.</title>
        <authorList>
            <person name="Schikora-Tamarit M.A."/>
            <person name="Marcet-Houben M."/>
            <person name="Nosek J."/>
            <person name="Gabaldon T."/>
        </authorList>
    </citation>
    <scope>NUCLEOTIDE SEQUENCE</scope>
    <source>
        <strain evidence="3">CBS2887</strain>
    </source>
</reference>
<protein>
    <recommendedName>
        <fullName evidence="2">Aldehyde dehydrogenase domain-containing protein</fullName>
    </recommendedName>
</protein>
<evidence type="ECO:0000256" key="1">
    <source>
        <dbReference type="ARBA" id="ARBA00009986"/>
    </source>
</evidence>
<feature type="non-terminal residue" evidence="3">
    <location>
        <position position="1"/>
    </location>
</feature>
<feature type="domain" description="Aldehyde dehydrogenase" evidence="2">
    <location>
        <begin position="1"/>
        <end position="41"/>
    </location>
</feature>
<evidence type="ECO:0000259" key="2">
    <source>
        <dbReference type="Pfam" id="PF00171"/>
    </source>
</evidence>
<dbReference type="GO" id="GO:0004030">
    <property type="term" value="F:aldehyde dehydrogenase [NAD(P)+] activity"/>
    <property type="evidence" value="ECO:0007669"/>
    <property type="project" value="UniProtKB-ARBA"/>
</dbReference>
<dbReference type="AlphaFoldDB" id="A0A9P8Q055"/>
<dbReference type="Pfam" id="PF00171">
    <property type="entry name" value="Aldedh"/>
    <property type="match status" value="1"/>
</dbReference>
<keyword evidence="4" id="KW-1185">Reference proteome</keyword>
<dbReference type="InterPro" id="IPR016163">
    <property type="entry name" value="Ald_DH_C"/>
</dbReference>
<evidence type="ECO:0000313" key="4">
    <source>
        <dbReference type="Proteomes" id="UP000774326"/>
    </source>
</evidence>
<dbReference type="FunFam" id="3.40.605.10:FF:000026">
    <property type="entry name" value="Aldehyde dehydrogenase, putative"/>
    <property type="match status" value="1"/>
</dbReference>
<dbReference type="SUPFAM" id="SSF53720">
    <property type="entry name" value="ALDH-like"/>
    <property type="match status" value="1"/>
</dbReference>
<dbReference type="GO" id="GO:0046394">
    <property type="term" value="P:carboxylic acid biosynthetic process"/>
    <property type="evidence" value="ECO:0007669"/>
    <property type="project" value="UniProtKB-ARBA"/>
</dbReference>
<dbReference type="OrthoDB" id="4088925at2759"/>
<dbReference type="InterPro" id="IPR015590">
    <property type="entry name" value="Aldehyde_DH_dom"/>
</dbReference>
<dbReference type="PANTHER" id="PTHR11699">
    <property type="entry name" value="ALDEHYDE DEHYDROGENASE-RELATED"/>
    <property type="match status" value="1"/>
</dbReference>
<evidence type="ECO:0000313" key="3">
    <source>
        <dbReference type="EMBL" id="KAH3680700.1"/>
    </source>
</evidence>
<name>A0A9P8Q055_WICPI</name>
<dbReference type="Proteomes" id="UP000774326">
    <property type="component" value="Unassembled WGS sequence"/>
</dbReference>
<accession>A0A9P8Q055</accession>
<gene>
    <name evidence="3" type="ORF">WICPIJ_008150</name>
</gene>
<proteinExistence type="inferred from homology"/>
<comment type="similarity">
    <text evidence="1">Belongs to the aldehyde dehydrogenase family.</text>
</comment>
<sequence>IWVNTYNDFHQQVPFGGFGESGIGREMGADALDNYTQVKAVRIAIEQKKY</sequence>
<reference evidence="3" key="2">
    <citation type="submission" date="2021-01" db="EMBL/GenBank/DDBJ databases">
        <authorList>
            <person name="Schikora-Tamarit M.A."/>
        </authorList>
    </citation>
    <scope>NUCLEOTIDE SEQUENCE</scope>
    <source>
        <strain evidence="3">CBS2887</strain>
    </source>
</reference>